<evidence type="ECO:0000259" key="3">
    <source>
        <dbReference type="Pfam" id="PF07859"/>
    </source>
</evidence>
<dbReference type="SUPFAM" id="SSF53474">
    <property type="entry name" value="alpha/beta-Hydrolases"/>
    <property type="match status" value="1"/>
</dbReference>
<accession>A0A6C1KD49</accession>
<dbReference type="OrthoDB" id="9806180at2"/>
<dbReference type="EMBL" id="VAUP01000031">
    <property type="protein sequence ID" value="TLX42199.1"/>
    <property type="molecule type" value="Genomic_DNA"/>
</dbReference>
<feature type="domain" description="Alpha/beta hydrolase fold-3" evidence="3">
    <location>
        <begin position="81"/>
        <end position="281"/>
    </location>
</feature>
<evidence type="ECO:0000256" key="1">
    <source>
        <dbReference type="ARBA" id="ARBA00010515"/>
    </source>
</evidence>
<name>A0A6C1KD49_XANAU</name>
<organism evidence="4 5">
    <name type="scientific">Xanthobacter autotrophicus</name>
    <dbReference type="NCBI Taxonomy" id="280"/>
    <lineage>
        <taxon>Bacteria</taxon>
        <taxon>Pseudomonadati</taxon>
        <taxon>Pseudomonadota</taxon>
        <taxon>Alphaproteobacteria</taxon>
        <taxon>Hyphomicrobiales</taxon>
        <taxon>Xanthobacteraceae</taxon>
        <taxon>Xanthobacter</taxon>
    </lineage>
</organism>
<proteinExistence type="inferred from homology"/>
<dbReference type="RefSeq" id="WP_138400340.1">
    <property type="nucleotide sequence ID" value="NZ_JBAFVI010000003.1"/>
</dbReference>
<dbReference type="AlphaFoldDB" id="A0A6C1KD49"/>
<dbReference type="InterPro" id="IPR013094">
    <property type="entry name" value="AB_hydrolase_3"/>
</dbReference>
<comment type="similarity">
    <text evidence="1">Belongs to the 'GDXG' lipolytic enzyme family.</text>
</comment>
<dbReference type="GeneID" id="95774812"/>
<sequence length="303" mass="31625">MTQPLPSPADSAVAFERVRARIKAATSAWAAGMSLAEIRASFEDFLGAGEGAPQVTRSPHALAGLPACAFDAAEAEAGRTLLYCHGGGFQIGSVRSHAGLMARLAAASGMRVLGFDYRLAPEHRFPAAPDDAFAVYRVLVEAGDIPLALVGDSAGGALALGTAIRARDAGLPLPKALVLLSPWLDLTMSGESYSALVEQDIFSRPEQLKAMARTYLGRDHAPADPTASPVLGDLSGLPPILVHAGGADITLDDSHLLARNAAAQGGRVEVEVFEGMCHHFQVFEELPEAALSLARIGAFLRAL</sequence>
<evidence type="ECO:0000313" key="5">
    <source>
        <dbReference type="Proteomes" id="UP000305131"/>
    </source>
</evidence>
<dbReference type="PANTHER" id="PTHR48081">
    <property type="entry name" value="AB HYDROLASE SUPERFAMILY PROTEIN C4A8.06C"/>
    <property type="match status" value="1"/>
</dbReference>
<keyword evidence="2 4" id="KW-0378">Hydrolase</keyword>
<comment type="caution">
    <text evidence="4">The sequence shown here is derived from an EMBL/GenBank/DDBJ whole genome shotgun (WGS) entry which is preliminary data.</text>
</comment>
<dbReference type="Proteomes" id="UP000305131">
    <property type="component" value="Unassembled WGS sequence"/>
</dbReference>
<dbReference type="InterPro" id="IPR029058">
    <property type="entry name" value="AB_hydrolase_fold"/>
</dbReference>
<protein>
    <submittedName>
        <fullName evidence="4">Alpha/beta hydrolase</fullName>
    </submittedName>
</protein>
<dbReference type="InterPro" id="IPR050300">
    <property type="entry name" value="GDXG_lipolytic_enzyme"/>
</dbReference>
<dbReference type="GO" id="GO:0004806">
    <property type="term" value="F:triacylglycerol lipase activity"/>
    <property type="evidence" value="ECO:0007669"/>
    <property type="project" value="TreeGrafter"/>
</dbReference>
<dbReference type="Pfam" id="PF07859">
    <property type="entry name" value="Abhydrolase_3"/>
    <property type="match status" value="1"/>
</dbReference>
<evidence type="ECO:0000256" key="2">
    <source>
        <dbReference type="ARBA" id="ARBA00022801"/>
    </source>
</evidence>
<dbReference type="PANTHER" id="PTHR48081:SF30">
    <property type="entry name" value="ACETYL-HYDROLASE LIPR-RELATED"/>
    <property type="match status" value="1"/>
</dbReference>
<evidence type="ECO:0000313" key="4">
    <source>
        <dbReference type="EMBL" id="TLX42199.1"/>
    </source>
</evidence>
<reference evidence="4 5" key="1">
    <citation type="submission" date="2019-05" db="EMBL/GenBank/DDBJ databases">
        <authorList>
            <person name="Zhou X."/>
        </authorList>
    </citation>
    <scope>NUCLEOTIDE SEQUENCE [LARGE SCALE GENOMIC DNA]</scope>
    <source>
        <strain evidence="4 5">DSM 432</strain>
    </source>
</reference>
<gene>
    <name evidence="4" type="ORF">FBQ73_15270</name>
</gene>
<dbReference type="Gene3D" id="3.40.50.1820">
    <property type="entry name" value="alpha/beta hydrolase"/>
    <property type="match status" value="1"/>
</dbReference>